<sequence>MRCYALWMAFVGTSVGITSPQTFADFLEDSQTQLKLKNFYLDRQYDTASSKNWGSWSQGVTLDTKSGYADLGMVKVGADLLAQYAVRLDGRDRNPDWVLPYEGKPGTGKQAREFGHIGVTLKAQVAQTEIRVGELLPVTPVLVYDPSRQLLTTYNGAWLESKDIKNTKVTLGYIKSINARYENQPMDLGLWPKNLSKDSKVNGMYIAGVDYRFNQNVQGSYFYADVDNIYQQNYLGLSYKENLNKDTKLDTHIRFFDNRQSGDALYGKIDNQALSLGTTFTYKNQTIGLGYQQMFGKQGSNPSAATGAPYFPTLAGWVPQPYLDNWGVASFVRKDEQSFGMTYSYNFAGWGINGLKATAKYWGGWNIDSHYESNGVKSGRGTEDEFNFILNYVVPEGKFKGLGFEWMYINVDWHNVQGQISSLKENRIATTYTYKF</sequence>
<accession>V2UQW4</accession>
<dbReference type="STRING" id="396323.VH98_10395"/>
<comment type="similarity">
    <text evidence="1">Belongs to the outer membrane porin (Opr) (TC 1.B.25) family.</text>
</comment>
<proteinExistence type="inferred from homology"/>
<evidence type="ECO:0000256" key="1">
    <source>
        <dbReference type="ARBA" id="ARBA00009075"/>
    </source>
</evidence>
<dbReference type="OrthoDB" id="6759120at2"/>
<feature type="chain" id="PRO_5004710305" description="Porin" evidence="4">
    <location>
        <begin position="25"/>
        <end position="436"/>
    </location>
</feature>
<dbReference type="RefSeq" id="WP_004900859.1">
    <property type="nucleotide sequence ID" value="NZ_BBTI01000020.1"/>
</dbReference>
<dbReference type="InterPro" id="IPR023614">
    <property type="entry name" value="Porin_dom_sf"/>
</dbReference>
<dbReference type="AlphaFoldDB" id="V2UQW4"/>
<keyword evidence="6" id="KW-1185">Reference proteome</keyword>
<dbReference type="Proteomes" id="UP000018418">
    <property type="component" value="Unassembled WGS sequence"/>
</dbReference>
<evidence type="ECO:0008006" key="7">
    <source>
        <dbReference type="Google" id="ProtNLM"/>
    </source>
</evidence>
<evidence type="ECO:0000313" key="5">
    <source>
        <dbReference type="EMBL" id="ESK50991.1"/>
    </source>
</evidence>
<dbReference type="InterPro" id="IPR005318">
    <property type="entry name" value="OM_porin_bac"/>
</dbReference>
<name>V2UQW4_9GAMM</name>
<keyword evidence="2" id="KW-0813">Transport</keyword>
<evidence type="ECO:0000256" key="4">
    <source>
        <dbReference type="SAM" id="SignalP"/>
    </source>
</evidence>
<organism evidence="5 6">
    <name type="scientific">Acinetobacter brisouii CIP 110357</name>
    <dbReference type="NCBI Taxonomy" id="1341683"/>
    <lineage>
        <taxon>Bacteria</taxon>
        <taxon>Pseudomonadati</taxon>
        <taxon>Pseudomonadota</taxon>
        <taxon>Gammaproteobacteria</taxon>
        <taxon>Moraxellales</taxon>
        <taxon>Moraxellaceae</taxon>
        <taxon>Acinetobacter</taxon>
    </lineage>
</organism>
<dbReference type="HOGENOM" id="CLU_042378_2_1_6"/>
<gene>
    <name evidence="5" type="ORF">P255_01491</name>
</gene>
<dbReference type="Gene3D" id="2.40.160.10">
    <property type="entry name" value="Porin"/>
    <property type="match status" value="1"/>
</dbReference>
<dbReference type="PATRIC" id="fig|1341683.3.peg.1476"/>
<feature type="signal peptide" evidence="4">
    <location>
        <begin position="1"/>
        <end position="24"/>
    </location>
</feature>
<protein>
    <recommendedName>
        <fullName evidence="7">Porin</fullName>
    </recommendedName>
</protein>
<dbReference type="PANTHER" id="PTHR34596">
    <property type="entry name" value="CHITOPORIN"/>
    <property type="match status" value="1"/>
</dbReference>
<comment type="caution">
    <text evidence="5">The sequence shown here is derived from an EMBL/GenBank/DDBJ whole genome shotgun (WGS) entry which is preliminary data.</text>
</comment>
<dbReference type="PANTHER" id="PTHR34596:SF2">
    <property type="entry name" value="CHITOPORIN"/>
    <property type="match status" value="1"/>
</dbReference>
<evidence type="ECO:0000256" key="2">
    <source>
        <dbReference type="ARBA" id="ARBA00022448"/>
    </source>
</evidence>
<dbReference type="GO" id="GO:0016020">
    <property type="term" value="C:membrane"/>
    <property type="evidence" value="ECO:0007669"/>
    <property type="project" value="InterPro"/>
</dbReference>
<reference evidence="5 6" key="1">
    <citation type="submission" date="2013-10" db="EMBL/GenBank/DDBJ databases">
        <title>The Genome Sequence of Acinetobacter brisouii CIP 110357.</title>
        <authorList>
            <consortium name="The Broad Institute Genomics Platform"/>
            <consortium name="The Broad Institute Genome Sequencing Center for Infectious Disease"/>
            <person name="Cerqueira G."/>
            <person name="Feldgarden M."/>
            <person name="Courvalin P."/>
            <person name="Grillot-Courvalin C."/>
            <person name="Clermont D."/>
            <person name="Rocha E."/>
            <person name="Yoon E.-J."/>
            <person name="Nemec A."/>
            <person name="Young S.K."/>
            <person name="Zeng Q."/>
            <person name="Gargeya S."/>
            <person name="Fitzgerald M."/>
            <person name="Abouelleil A."/>
            <person name="Alvarado L."/>
            <person name="Berlin A.M."/>
            <person name="Chapman S.B."/>
            <person name="Gainer-Dewar J."/>
            <person name="Goldberg J."/>
            <person name="Gnerre S."/>
            <person name="Griggs A."/>
            <person name="Gujja S."/>
            <person name="Hansen M."/>
            <person name="Howarth C."/>
            <person name="Imamovic A."/>
            <person name="Ireland A."/>
            <person name="Larimer J."/>
            <person name="McCowan C."/>
            <person name="Murphy C."/>
            <person name="Pearson M."/>
            <person name="Poon T.W."/>
            <person name="Priest M."/>
            <person name="Roberts A."/>
            <person name="Saif S."/>
            <person name="Shea T."/>
            <person name="Sykes S."/>
            <person name="Wortman J."/>
            <person name="Nusbaum C."/>
            <person name="Birren B."/>
        </authorList>
    </citation>
    <scope>NUCLEOTIDE SEQUENCE [LARGE SCALE GENOMIC DNA]</scope>
    <source>
        <strain evidence="5 6">CIP 110357</strain>
    </source>
</reference>
<evidence type="ECO:0000313" key="6">
    <source>
        <dbReference type="Proteomes" id="UP000018418"/>
    </source>
</evidence>
<dbReference type="EMBL" id="AYEU01000006">
    <property type="protein sequence ID" value="ESK50991.1"/>
    <property type="molecule type" value="Genomic_DNA"/>
</dbReference>
<dbReference type="Pfam" id="PF03573">
    <property type="entry name" value="OprD"/>
    <property type="match status" value="1"/>
</dbReference>
<evidence type="ECO:0000256" key="3">
    <source>
        <dbReference type="ARBA" id="ARBA00022729"/>
    </source>
</evidence>
<keyword evidence="3 4" id="KW-0732">Signal</keyword>
<dbReference type="GO" id="GO:0015288">
    <property type="term" value="F:porin activity"/>
    <property type="evidence" value="ECO:0007669"/>
    <property type="project" value="TreeGrafter"/>
</dbReference>